<sequence length="781" mass="80383" precursor="true">MRPFTAAVSALAVGLPLMVVPTSAHAAEVTNSVTYPQTCRAIPNRLADPQDNRGQDVRIETTAPATVEVGKTITVKMKVNTGKTVLDKLPFGARVTDNARLKIDLALPDGFELQSALLSSDTNVQGLSAFTVNERGEKDPNGRILRLASADNATIANSPNASVTGAGNANNHVTGSTLEWLLPTLTMRLKATKPGTASLGLRHKGSAEQYASPTSYMTFNVVTDAGIAGTVYAATYCSPRTSPTAPFFDGARHLFDFTVIDKQPAQKVTVNLATERVAAGELSPVTATVTPADAAGTVTFTAADRSVTAPVVAGRATANMVFPQAGQQPVQLAFTPRDAEKFLPAQGTGTVEAGARPAELTIMAPRRVSPGSEVTIQVVTPAAATGKLVFSSDGKTLGSADIVAGQTSFTFNAGNTEASRTIDVAYQPDQAASLAPNTASVTIQVEETADTTLTLAADATAVPIGSTTALTATITPAKGTTARDIRGTLAVTVGGQTIRHTVTGATSTVDLPVSAAGQQQVTAVFYPEPDSRQTIATAETAIVGKTTGLSLRLTPPATVTVGTPAIVQIAAVTSDQFPARGTATATVHGRTTSANLVDGVAELPVILTDTQPTPVTVTVTDPQGLTATETLTLRAEPSLANDDIFATDIVLDLPESGKANTFLTGTATVTTSGRPTDGGYVSVQVDGAALQRDGKPVAIPVVNGKAAFQVNFAVNGTHQVQVVYHNDAGDSGNGVTSMVVITGGRTPATGTEHQPTGIMAWFTKLIEWFTHLFSGGSSSAS</sequence>
<dbReference type="OrthoDB" id="4483200at2"/>
<proteinExistence type="predicted"/>
<evidence type="ECO:0008006" key="4">
    <source>
        <dbReference type="Google" id="ProtNLM"/>
    </source>
</evidence>
<protein>
    <recommendedName>
        <fullName evidence="4">Ig-like domain repeat protein</fullName>
    </recommendedName>
</protein>
<feature type="signal peptide" evidence="1">
    <location>
        <begin position="1"/>
        <end position="26"/>
    </location>
</feature>
<name>A0A3G6J893_9CORY</name>
<feature type="chain" id="PRO_5018056244" description="Ig-like domain repeat protein" evidence="1">
    <location>
        <begin position="27"/>
        <end position="781"/>
    </location>
</feature>
<evidence type="ECO:0000313" key="3">
    <source>
        <dbReference type="Proteomes" id="UP000269019"/>
    </source>
</evidence>
<reference evidence="2 3" key="1">
    <citation type="submission" date="2018-11" db="EMBL/GenBank/DDBJ databases">
        <authorList>
            <person name="Kleinhagauer T."/>
            <person name="Glaeser S.P."/>
            <person name="Spergser J."/>
            <person name="Ruckert C."/>
            <person name="Kaempfer P."/>
            <person name="Busse H.-J."/>
        </authorList>
    </citation>
    <scope>NUCLEOTIDE SEQUENCE [LARGE SCALE GENOMIC DNA]</scope>
    <source>
        <strain evidence="2 3">200CH</strain>
    </source>
</reference>
<keyword evidence="3" id="KW-1185">Reference proteome</keyword>
<organism evidence="2 3">
    <name type="scientific">Corynebacterium choanae</name>
    <dbReference type="NCBI Taxonomy" id="1862358"/>
    <lineage>
        <taxon>Bacteria</taxon>
        <taxon>Bacillati</taxon>
        <taxon>Actinomycetota</taxon>
        <taxon>Actinomycetes</taxon>
        <taxon>Mycobacteriales</taxon>
        <taxon>Corynebacteriaceae</taxon>
        <taxon>Corynebacterium</taxon>
    </lineage>
</organism>
<dbReference type="Proteomes" id="UP000269019">
    <property type="component" value="Chromosome"/>
</dbReference>
<dbReference type="KEGG" id="ccho:CCHOA_09115"/>
<keyword evidence="1" id="KW-0732">Signal</keyword>
<evidence type="ECO:0000256" key="1">
    <source>
        <dbReference type="SAM" id="SignalP"/>
    </source>
</evidence>
<dbReference type="GO" id="GO:0005975">
    <property type="term" value="P:carbohydrate metabolic process"/>
    <property type="evidence" value="ECO:0007669"/>
    <property type="project" value="UniProtKB-ARBA"/>
</dbReference>
<evidence type="ECO:0000313" key="2">
    <source>
        <dbReference type="EMBL" id="AZA14206.1"/>
    </source>
</evidence>
<dbReference type="AlphaFoldDB" id="A0A3G6J893"/>
<dbReference type="RefSeq" id="WP_123929266.1">
    <property type="nucleotide sequence ID" value="NZ_JBHSQT010000018.1"/>
</dbReference>
<dbReference type="Gene3D" id="2.60.40.10">
    <property type="entry name" value="Immunoglobulins"/>
    <property type="match status" value="3"/>
</dbReference>
<accession>A0A3G6J893</accession>
<dbReference type="InterPro" id="IPR013783">
    <property type="entry name" value="Ig-like_fold"/>
</dbReference>
<gene>
    <name evidence="2" type="ORF">CCHOA_09115</name>
</gene>
<dbReference type="EMBL" id="CP033896">
    <property type="protein sequence ID" value="AZA14206.1"/>
    <property type="molecule type" value="Genomic_DNA"/>
</dbReference>